<dbReference type="Proteomes" id="UP000007755">
    <property type="component" value="Unassembled WGS sequence"/>
</dbReference>
<protein>
    <submittedName>
        <fullName evidence="2">Uncharacterized protein</fullName>
    </submittedName>
</protein>
<organism evidence="3">
    <name type="scientific">Acromyrmex echinatior</name>
    <name type="common">Panamanian leafcutter ant</name>
    <name type="synonym">Acromyrmex octospinosus echinatior</name>
    <dbReference type="NCBI Taxonomy" id="103372"/>
    <lineage>
        <taxon>Eukaryota</taxon>
        <taxon>Metazoa</taxon>
        <taxon>Ecdysozoa</taxon>
        <taxon>Arthropoda</taxon>
        <taxon>Hexapoda</taxon>
        <taxon>Insecta</taxon>
        <taxon>Pterygota</taxon>
        <taxon>Neoptera</taxon>
        <taxon>Endopterygota</taxon>
        <taxon>Hymenoptera</taxon>
        <taxon>Apocrita</taxon>
        <taxon>Aculeata</taxon>
        <taxon>Formicoidea</taxon>
        <taxon>Formicidae</taxon>
        <taxon>Myrmicinae</taxon>
        <taxon>Acromyrmex</taxon>
    </lineage>
</organism>
<gene>
    <name evidence="2" type="ORF">G5I_11531</name>
</gene>
<accession>F4WZS3</accession>
<evidence type="ECO:0000256" key="1">
    <source>
        <dbReference type="SAM" id="MobiDB-lite"/>
    </source>
</evidence>
<name>F4WZS3_ACREC</name>
<dbReference type="InParanoid" id="F4WZS3"/>
<feature type="region of interest" description="Disordered" evidence="1">
    <location>
        <begin position="46"/>
        <end position="78"/>
    </location>
</feature>
<evidence type="ECO:0000313" key="2">
    <source>
        <dbReference type="EMBL" id="EGI60348.1"/>
    </source>
</evidence>
<sequence length="78" mass="8407">MSMTMSLSSLGVVDGGSEQKFALRICFRAVGVELECCPIGEGDGKAGIGNGSFDIEEKRSGRSKEGRGKWRDGPRRRV</sequence>
<dbReference type="AlphaFoldDB" id="F4WZS3"/>
<reference evidence="2" key="1">
    <citation type="submission" date="2011-02" db="EMBL/GenBank/DDBJ databases">
        <title>The genome of the leaf-cutting ant Acromyrmex echinatior suggests key adaptations to social evolution and fungus farming.</title>
        <authorList>
            <person name="Nygaard S."/>
            <person name="Zhang G."/>
        </authorList>
    </citation>
    <scope>NUCLEOTIDE SEQUENCE</scope>
</reference>
<proteinExistence type="predicted"/>
<dbReference type="EMBL" id="GL888480">
    <property type="protein sequence ID" value="EGI60348.1"/>
    <property type="molecule type" value="Genomic_DNA"/>
</dbReference>
<keyword evidence="3" id="KW-1185">Reference proteome</keyword>
<feature type="compositionally biased region" description="Basic and acidic residues" evidence="1">
    <location>
        <begin position="55"/>
        <end position="78"/>
    </location>
</feature>
<evidence type="ECO:0000313" key="3">
    <source>
        <dbReference type="Proteomes" id="UP000007755"/>
    </source>
</evidence>